<feature type="transmembrane region" description="Helical" evidence="6">
    <location>
        <begin position="143"/>
        <end position="163"/>
    </location>
</feature>
<dbReference type="SUPFAM" id="SSF82861">
    <property type="entry name" value="Mechanosensitive channel protein MscS (YggB), transmembrane region"/>
    <property type="match status" value="1"/>
</dbReference>
<feature type="chain" id="PRO_5041401406" evidence="7">
    <location>
        <begin position="19"/>
        <end position="326"/>
    </location>
</feature>
<evidence type="ECO:0000256" key="3">
    <source>
        <dbReference type="ARBA" id="ARBA00022692"/>
    </source>
</evidence>
<sequence length="326" mass="36523">MRSVLLFCLMGLSVLAHSQQTPDPQDSLIDTTGTTIQIQTSSVVVQADSVSEGEEKAELEEKISLKEPPFRISLAKIVWSLVVFMIGYFIIRFCTRVLGILAERSTTERRITVKGFVPVVRIVGWVVIIYVVIAGIIRPPIETVLAFTASVAVAVGFASQDILKNIFGGIVILLDQPFKMGDKIEIGSFYGEVVEIGLRSTRIVTPDDSLVSIPNGELMNQSVSNSNAGEPNCQVVAEIYLPINIDTARVRSIATEAAQTSRYIFLNKPITVLFFNELKDRRPYLKMRLKAYVMDIRYEFIFKSELTEIVLRELLYEELITVEDYD</sequence>
<evidence type="ECO:0000313" key="9">
    <source>
        <dbReference type="EMBL" id="WKN36792.1"/>
    </source>
</evidence>
<accession>A0AA49JIT8</accession>
<dbReference type="EMBL" id="CP120682">
    <property type="protein sequence ID" value="WKN36792.1"/>
    <property type="molecule type" value="Genomic_DNA"/>
</dbReference>
<evidence type="ECO:0000256" key="7">
    <source>
        <dbReference type="SAM" id="SignalP"/>
    </source>
</evidence>
<evidence type="ECO:0000256" key="1">
    <source>
        <dbReference type="ARBA" id="ARBA00004141"/>
    </source>
</evidence>
<feature type="signal peptide" evidence="7">
    <location>
        <begin position="1"/>
        <end position="18"/>
    </location>
</feature>
<evidence type="ECO:0000256" key="6">
    <source>
        <dbReference type="SAM" id="Phobius"/>
    </source>
</evidence>
<comment type="subcellular location">
    <subcellularLocation>
        <location evidence="1">Membrane</location>
        <topology evidence="1">Multi-pass membrane protein</topology>
    </subcellularLocation>
</comment>
<organism evidence="9">
    <name type="scientific">Roseihalotalea indica</name>
    <dbReference type="NCBI Taxonomy" id="2867963"/>
    <lineage>
        <taxon>Bacteria</taxon>
        <taxon>Pseudomonadati</taxon>
        <taxon>Bacteroidota</taxon>
        <taxon>Cytophagia</taxon>
        <taxon>Cytophagales</taxon>
        <taxon>Catalimonadaceae</taxon>
        <taxon>Roseihalotalea</taxon>
    </lineage>
</organism>
<dbReference type="InterPro" id="IPR045275">
    <property type="entry name" value="MscS_archaea/bacteria_type"/>
</dbReference>
<dbReference type="AlphaFoldDB" id="A0AA49JIT8"/>
<dbReference type="PANTHER" id="PTHR30221:SF1">
    <property type="entry name" value="SMALL-CONDUCTANCE MECHANOSENSITIVE CHANNEL"/>
    <property type="match status" value="1"/>
</dbReference>
<gene>
    <name evidence="9" type="ORF">K4G66_30975</name>
</gene>
<dbReference type="PANTHER" id="PTHR30221">
    <property type="entry name" value="SMALL-CONDUCTANCE MECHANOSENSITIVE CHANNEL"/>
    <property type="match status" value="1"/>
</dbReference>
<dbReference type="Gene3D" id="1.10.287.1260">
    <property type="match status" value="1"/>
</dbReference>
<keyword evidence="7" id="KW-0732">Signal</keyword>
<dbReference type="InterPro" id="IPR011014">
    <property type="entry name" value="MscS_channel_TM-2"/>
</dbReference>
<reference evidence="9" key="1">
    <citation type="journal article" date="2023" name="Comput. Struct. Biotechnol. J.">
        <title>Discovery of a novel marine Bacteroidetes with a rich repertoire of carbohydrate-active enzymes.</title>
        <authorList>
            <person name="Chen B."/>
            <person name="Liu G."/>
            <person name="Chen Q."/>
            <person name="Wang H."/>
            <person name="Liu L."/>
            <person name="Tang K."/>
        </authorList>
    </citation>
    <scope>NUCLEOTIDE SEQUENCE</scope>
    <source>
        <strain evidence="9">TK19036</strain>
    </source>
</reference>
<dbReference type="InterPro" id="IPR006685">
    <property type="entry name" value="MscS_channel_2nd"/>
</dbReference>
<proteinExistence type="inferred from homology"/>
<reference evidence="9" key="2">
    <citation type="journal article" date="2024" name="Antonie Van Leeuwenhoek">
        <title>Roseihalotalea indica gen. nov., sp. nov., a halophilic Bacteroidetes from mesopelagic Southwest Indian Ocean with higher carbohydrate metabolic potential.</title>
        <authorList>
            <person name="Chen B."/>
            <person name="Zhang M."/>
            <person name="Lin D."/>
            <person name="Ye J."/>
            <person name="Tang K."/>
        </authorList>
    </citation>
    <scope>NUCLEOTIDE SEQUENCE</scope>
    <source>
        <strain evidence="9">TK19036</strain>
    </source>
</reference>
<dbReference type="GO" id="GO:0016020">
    <property type="term" value="C:membrane"/>
    <property type="evidence" value="ECO:0007669"/>
    <property type="project" value="UniProtKB-SubCell"/>
</dbReference>
<evidence type="ECO:0000259" key="8">
    <source>
        <dbReference type="Pfam" id="PF00924"/>
    </source>
</evidence>
<dbReference type="GO" id="GO:0008381">
    <property type="term" value="F:mechanosensitive monoatomic ion channel activity"/>
    <property type="evidence" value="ECO:0007669"/>
    <property type="project" value="InterPro"/>
</dbReference>
<feature type="domain" description="Mechanosensitive ion channel MscS" evidence="8">
    <location>
        <begin position="161"/>
        <end position="227"/>
    </location>
</feature>
<dbReference type="InterPro" id="IPR010920">
    <property type="entry name" value="LSM_dom_sf"/>
</dbReference>
<feature type="transmembrane region" description="Helical" evidence="6">
    <location>
        <begin position="116"/>
        <end position="137"/>
    </location>
</feature>
<evidence type="ECO:0000256" key="4">
    <source>
        <dbReference type="ARBA" id="ARBA00022989"/>
    </source>
</evidence>
<keyword evidence="5 6" id="KW-0472">Membrane</keyword>
<keyword evidence="3 6" id="KW-0812">Transmembrane</keyword>
<protein>
    <submittedName>
        <fullName evidence="9">Mechanosensitive ion channel</fullName>
    </submittedName>
</protein>
<dbReference type="InterPro" id="IPR023408">
    <property type="entry name" value="MscS_beta-dom_sf"/>
</dbReference>
<dbReference type="Gene3D" id="2.30.30.60">
    <property type="match status" value="1"/>
</dbReference>
<dbReference type="SUPFAM" id="SSF50182">
    <property type="entry name" value="Sm-like ribonucleoproteins"/>
    <property type="match status" value="1"/>
</dbReference>
<evidence type="ECO:0000256" key="2">
    <source>
        <dbReference type="ARBA" id="ARBA00008017"/>
    </source>
</evidence>
<name>A0AA49JIT8_9BACT</name>
<feature type="transmembrane region" description="Helical" evidence="6">
    <location>
        <begin position="77"/>
        <end position="95"/>
    </location>
</feature>
<comment type="similarity">
    <text evidence="2">Belongs to the MscS (TC 1.A.23) family.</text>
</comment>
<dbReference type="Pfam" id="PF00924">
    <property type="entry name" value="MS_channel_2nd"/>
    <property type="match status" value="1"/>
</dbReference>
<keyword evidence="4 6" id="KW-1133">Transmembrane helix</keyword>
<evidence type="ECO:0000256" key="5">
    <source>
        <dbReference type="ARBA" id="ARBA00023136"/>
    </source>
</evidence>